<dbReference type="SMART" id="SM00530">
    <property type="entry name" value="HTH_XRE"/>
    <property type="match status" value="1"/>
</dbReference>
<dbReference type="Pfam" id="PF13560">
    <property type="entry name" value="HTH_31"/>
    <property type="match status" value="1"/>
</dbReference>
<reference evidence="2 3" key="1">
    <citation type="submission" date="2021-01" db="EMBL/GenBank/DDBJ databases">
        <title>Belnapia mucosa sp. nov. and Belnapia arida sp. nov., isolated from the Tabernas Desert (Almeria, Spain).</title>
        <authorList>
            <person name="Molina-Menor E."/>
            <person name="Vidal-Verdu A."/>
            <person name="Calonge A."/>
            <person name="Satari L."/>
            <person name="Pereto Magraner J."/>
            <person name="Porcar Miralles M."/>
        </authorList>
    </citation>
    <scope>NUCLEOTIDE SEQUENCE [LARGE SCALE GENOMIC DNA]</scope>
    <source>
        <strain evidence="2 3">T6</strain>
    </source>
</reference>
<dbReference type="PROSITE" id="PS50943">
    <property type="entry name" value="HTH_CROC1"/>
    <property type="match status" value="1"/>
</dbReference>
<organism evidence="2 3">
    <name type="scientific">Belnapia mucosa</name>
    <dbReference type="NCBI Taxonomy" id="2804532"/>
    <lineage>
        <taxon>Bacteria</taxon>
        <taxon>Pseudomonadati</taxon>
        <taxon>Pseudomonadota</taxon>
        <taxon>Alphaproteobacteria</taxon>
        <taxon>Acetobacterales</taxon>
        <taxon>Roseomonadaceae</taxon>
        <taxon>Belnapia</taxon>
    </lineage>
</organism>
<dbReference type="InterPro" id="IPR010982">
    <property type="entry name" value="Lambda_DNA-bd_dom_sf"/>
</dbReference>
<dbReference type="Gene3D" id="1.10.260.40">
    <property type="entry name" value="lambda repressor-like DNA-binding domains"/>
    <property type="match status" value="1"/>
</dbReference>
<dbReference type="EMBL" id="JAEUXJ010000020">
    <property type="protein sequence ID" value="MBL6458833.1"/>
    <property type="molecule type" value="Genomic_DNA"/>
</dbReference>
<comment type="caution">
    <text evidence="2">The sequence shown here is derived from an EMBL/GenBank/DDBJ whole genome shotgun (WGS) entry which is preliminary data.</text>
</comment>
<dbReference type="CDD" id="cd00093">
    <property type="entry name" value="HTH_XRE"/>
    <property type="match status" value="1"/>
</dbReference>
<gene>
    <name evidence="2" type="ORF">JMJ55_26225</name>
</gene>
<dbReference type="RefSeq" id="WP_202828574.1">
    <property type="nucleotide sequence ID" value="NZ_JAEUXJ010000020.1"/>
</dbReference>
<dbReference type="SUPFAM" id="SSF47413">
    <property type="entry name" value="lambda repressor-like DNA-binding domains"/>
    <property type="match status" value="1"/>
</dbReference>
<feature type="domain" description="HTH cro/C1-type" evidence="1">
    <location>
        <begin position="10"/>
        <end position="64"/>
    </location>
</feature>
<protein>
    <submittedName>
        <fullName evidence="2">Helix-turn-helix domain-containing protein</fullName>
    </submittedName>
</protein>
<evidence type="ECO:0000313" key="2">
    <source>
        <dbReference type="EMBL" id="MBL6458833.1"/>
    </source>
</evidence>
<dbReference type="InterPro" id="IPR001387">
    <property type="entry name" value="Cro/C1-type_HTH"/>
</dbReference>
<evidence type="ECO:0000313" key="3">
    <source>
        <dbReference type="Proteomes" id="UP000606490"/>
    </source>
</evidence>
<proteinExistence type="predicted"/>
<sequence length="80" mass="8490">MPKDLHPAQLRAARALLDWTRADLASAASTTERTITRLETGRNTARAGTAAALRRALEAAGVEFIDANGGGPGVRLRHMP</sequence>
<keyword evidence="3" id="KW-1185">Reference proteome</keyword>
<accession>A0ABS1VAZ9</accession>
<dbReference type="Proteomes" id="UP000606490">
    <property type="component" value="Unassembled WGS sequence"/>
</dbReference>
<name>A0ABS1VAZ9_9PROT</name>
<evidence type="ECO:0000259" key="1">
    <source>
        <dbReference type="PROSITE" id="PS50943"/>
    </source>
</evidence>